<comment type="caution">
    <text evidence="1">The sequence shown here is derived from an EMBL/GenBank/DDBJ whole genome shotgun (WGS) entry which is preliminary data.</text>
</comment>
<proteinExistence type="predicted"/>
<evidence type="ECO:0000313" key="2">
    <source>
        <dbReference type="Proteomes" id="UP000265566"/>
    </source>
</evidence>
<dbReference type="Proteomes" id="UP000265566">
    <property type="component" value="Chromosome 3"/>
</dbReference>
<dbReference type="AlphaFoldDB" id="A0A396ITD7"/>
<dbReference type="EMBL" id="PSQE01000003">
    <property type="protein sequence ID" value="RHN68976.1"/>
    <property type="molecule type" value="Genomic_DNA"/>
</dbReference>
<gene>
    <name evidence="1" type="ORF">MtrunA17_Chr3g0119801</name>
</gene>
<evidence type="ECO:0000313" key="1">
    <source>
        <dbReference type="EMBL" id="RHN68976.1"/>
    </source>
</evidence>
<accession>A0A396ITD7</accession>
<reference evidence="2" key="1">
    <citation type="journal article" date="2018" name="Nat. Plants">
        <title>Whole-genome landscape of Medicago truncatula symbiotic genes.</title>
        <authorList>
            <person name="Pecrix Y."/>
            <person name="Staton S.E."/>
            <person name="Sallet E."/>
            <person name="Lelandais-Briere C."/>
            <person name="Moreau S."/>
            <person name="Carrere S."/>
            <person name="Blein T."/>
            <person name="Jardinaud M.F."/>
            <person name="Latrasse D."/>
            <person name="Zouine M."/>
            <person name="Zahm M."/>
            <person name="Kreplak J."/>
            <person name="Mayjonade B."/>
            <person name="Satge C."/>
            <person name="Perez M."/>
            <person name="Cauet S."/>
            <person name="Marande W."/>
            <person name="Chantry-Darmon C."/>
            <person name="Lopez-Roques C."/>
            <person name="Bouchez O."/>
            <person name="Berard A."/>
            <person name="Debelle F."/>
            <person name="Munos S."/>
            <person name="Bendahmane A."/>
            <person name="Berges H."/>
            <person name="Niebel A."/>
            <person name="Buitink J."/>
            <person name="Frugier F."/>
            <person name="Benhamed M."/>
            <person name="Crespi M."/>
            <person name="Gouzy J."/>
            <person name="Gamas P."/>
        </authorList>
    </citation>
    <scope>NUCLEOTIDE SEQUENCE [LARGE SCALE GENOMIC DNA]</scope>
    <source>
        <strain evidence="2">cv. Jemalong A17</strain>
    </source>
</reference>
<sequence>MYHSEDTSKEDLQVLKMLFVLNKKRVAISSYFKGGKVSTRIQQESHKANKYNRCSHWVYRN</sequence>
<protein>
    <submittedName>
        <fullName evidence="1">Uncharacterized protein</fullName>
    </submittedName>
</protein>
<organism evidence="1 2">
    <name type="scientific">Medicago truncatula</name>
    <name type="common">Barrel medic</name>
    <name type="synonym">Medicago tribuloides</name>
    <dbReference type="NCBI Taxonomy" id="3880"/>
    <lineage>
        <taxon>Eukaryota</taxon>
        <taxon>Viridiplantae</taxon>
        <taxon>Streptophyta</taxon>
        <taxon>Embryophyta</taxon>
        <taxon>Tracheophyta</taxon>
        <taxon>Spermatophyta</taxon>
        <taxon>Magnoliopsida</taxon>
        <taxon>eudicotyledons</taxon>
        <taxon>Gunneridae</taxon>
        <taxon>Pentapetalae</taxon>
        <taxon>rosids</taxon>
        <taxon>fabids</taxon>
        <taxon>Fabales</taxon>
        <taxon>Fabaceae</taxon>
        <taxon>Papilionoideae</taxon>
        <taxon>50 kb inversion clade</taxon>
        <taxon>NPAAA clade</taxon>
        <taxon>Hologalegina</taxon>
        <taxon>IRL clade</taxon>
        <taxon>Trifolieae</taxon>
        <taxon>Medicago</taxon>
    </lineage>
</organism>
<name>A0A396ITD7_MEDTR</name>
<dbReference type="Gramene" id="rna17402">
    <property type="protein sequence ID" value="RHN68976.1"/>
    <property type="gene ID" value="gene17402"/>
</dbReference>